<dbReference type="AlphaFoldDB" id="A0AA35G8Z6"/>
<sequence length="183" mass="19833">MTAAVTYTACETSLGTVRAAWTERGLACLGLEDEPEEAFLARVRARTGRDALRDDGRRGELHSLVERWLAGQEVAVDLDLSGLTPFEREVLEYTRRIPRGQVETYGAIARALGRPRAARAVGAALGRNPLPLLIPCHRVVSSAGRLQGFAYGGPARKAQLLRMEGARPRLPGVAGRPPQRGVQ</sequence>
<dbReference type="InterPro" id="IPR036388">
    <property type="entry name" value="WH-like_DNA-bd_sf"/>
</dbReference>
<dbReference type="NCBIfam" id="TIGR00589">
    <property type="entry name" value="ogt"/>
    <property type="match status" value="1"/>
</dbReference>
<keyword evidence="7" id="KW-0234">DNA repair</keyword>
<comment type="catalytic activity">
    <reaction evidence="8">
        <text>a 6-O-methyl-2'-deoxyguanosine in DNA + L-cysteinyl-[protein] = S-methyl-L-cysteinyl-[protein] + a 2'-deoxyguanosine in DNA</text>
        <dbReference type="Rhea" id="RHEA:24000"/>
        <dbReference type="Rhea" id="RHEA-COMP:10131"/>
        <dbReference type="Rhea" id="RHEA-COMP:10132"/>
        <dbReference type="Rhea" id="RHEA-COMP:11367"/>
        <dbReference type="Rhea" id="RHEA-COMP:11368"/>
        <dbReference type="ChEBI" id="CHEBI:29950"/>
        <dbReference type="ChEBI" id="CHEBI:82612"/>
        <dbReference type="ChEBI" id="CHEBI:85445"/>
        <dbReference type="ChEBI" id="CHEBI:85448"/>
        <dbReference type="EC" id="2.1.1.63"/>
    </reaction>
</comment>
<evidence type="ECO:0000256" key="2">
    <source>
        <dbReference type="ARBA" id="ARBA00008711"/>
    </source>
</evidence>
<dbReference type="SUPFAM" id="SSF53155">
    <property type="entry name" value="Methylated DNA-protein cysteine methyltransferase domain"/>
    <property type="match status" value="1"/>
</dbReference>
<dbReference type="EC" id="2.1.1.63" evidence="3"/>
<dbReference type="InterPro" id="IPR036631">
    <property type="entry name" value="MGMT_N_sf"/>
</dbReference>
<evidence type="ECO:0000256" key="4">
    <source>
        <dbReference type="ARBA" id="ARBA00022603"/>
    </source>
</evidence>
<keyword evidence="4 10" id="KW-0489">Methyltransferase</keyword>
<dbReference type="Pfam" id="PF01035">
    <property type="entry name" value="DNA_binding_1"/>
    <property type="match status" value="1"/>
</dbReference>
<evidence type="ECO:0000313" key="10">
    <source>
        <dbReference type="EMBL" id="BDG61581.1"/>
    </source>
</evidence>
<organism evidence="10 11">
    <name type="scientific">Caldinitratiruptor microaerophilus</name>
    <dbReference type="NCBI Taxonomy" id="671077"/>
    <lineage>
        <taxon>Bacteria</taxon>
        <taxon>Bacillati</taxon>
        <taxon>Bacillota</taxon>
        <taxon>Clostridia</taxon>
        <taxon>Eubacteriales</taxon>
        <taxon>Symbiobacteriaceae</taxon>
        <taxon>Caldinitratiruptor</taxon>
    </lineage>
</organism>
<evidence type="ECO:0000313" key="11">
    <source>
        <dbReference type="Proteomes" id="UP001163687"/>
    </source>
</evidence>
<evidence type="ECO:0000256" key="1">
    <source>
        <dbReference type="ARBA" id="ARBA00001286"/>
    </source>
</evidence>
<dbReference type="GO" id="GO:0006281">
    <property type="term" value="P:DNA repair"/>
    <property type="evidence" value="ECO:0007669"/>
    <property type="project" value="UniProtKB-KW"/>
</dbReference>
<dbReference type="InterPro" id="IPR014048">
    <property type="entry name" value="MethylDNA_cys_MeTrfase_DNA-bd"/>
</dbReference>
<keyword evidence="5" id="KW-0808">Transferase</keyword>
<evidence type="ECO:0000256" key="6">
    <source>
        <dbReference type="ARBA" id="ARBA00022763"/>
    </source>
</evidence>
<evidence type="ECO:0000256" key="3">
    <source>
        <dbReference type="ARBA" id="ARBA00011918"/>
    </source>
</evidence>
<dbReference type="CDD" id="cd06445">
    <property type="entry name" value="ATase"/>
    <property type="match status" value="1"/>
</dbReference>
<evidence type="ECO:0000256" key="5">
    <source>
        <dbReference type="ARBA" id="ARBA00022679"/>
    </source>
</evidence>
<dbReference type="InterPro" id="IPR036217">
    <property type="entry name" value="MethylDNA_cys_MeTrfase_DNAb"/>
</dbReference>
<dbReference type="FunFam" id="1.10.10.10:FF:000214">
    <property type="entry name" value="Methylated-DNA--protein-cysteine methyltransferase"/>
    <property type="match status" value="1"/>
</dbReference>
<dbReference type="PANTHER" id="PTHR10815">
    <property type="entry name" value="METHYLATED-DNA--PROTEIN-CYSTEINE METHYLTRANSFERASE"/>
    <property type="match status" value="1"/>
</dbReference>
<dbReference type="Gene3D" id="3.30.160.70">
    <property type="entry name" value="Methylated DNA-protein cysteine methyltransferase domain"/>
    <property type="match status" value="1"/>
</dbReference>
<dbReference type="GO" id="GO:0003908">
    <property type="term" value="F:methylated-DNA-[protein]-cysteine S-methyltransferase activity"/>
    <property type="evidence" value="ECO:0007669"/>
    <property type="project" value="UniProtKB-EC"/>
</dbReference>
<dbReference type="GO" id="GO:0032259">
    <property type="term" value="P:methylation"/>
    <property type="evidence" value="ECO:0007669"/>
    <property type="project" value="UniProtKB-KW"/>
</dbReference>
<comment type="similarity">
    <text evidence="2">Belongs to the MGMT family.</text>
</comment>
<dbReference type="EMBL" id="AP025628">
    <property type="protein sequence ID" value="BDG61581.1"/>
    <property type="molecule type" value="Genomic_DNA"/>
</dbReference>
<name>A0AA35G8Z6_9FIRM</name>
<dbReference type="SUPFAM" id="SSF46767">
    <property type="entry name" value="Methylated DNA-protein cysteine methyltransferase, C-terminal domain"/>
    <property type="match status" value="1"/>
</dbReference>
<keyword evidence="11" id="KW-1185">Reference proteome</keyword>
<evidence type="ECO:0000256" key="8">
    <source>
        <dbReference type="ARBA" id="ARBA00049348"/>
    </source>
</evidence>
<protein>
    <recommendedName>
        <fullName evidence="3">methylated-DNA--[protein]-cysteine S-methyltransferase</fullName>
        <ecNumber evidence="3">2.1.1.63</ecNumber>
    </recommendedName>
</protein>
<comment type="catalytic activity">
    <reaction evidence="1">
        <text>a 4-O-methyl-thymidine in DNA + L-cysteinyl-[protein] = a thymidine in DNA + S-methyl-L-cysteinyl-[protein]</text>
        <dbReference type="Rhea" id="RHEA:53428"/>
        <dbReference type="Rhea" id="RHEA-COMP:10131"/>
        <dbReference type="Rhea" id="RHEA-COMP:10132"/>
        <dbReference type="Rhea" id="RHEA-COMP:13555"/>
        <dbReference type="Rhea" id="RHEA-COMP:13556"/>
        <dbReference type="ChEBI" id="CHEBI:29950"/>
        <dbReference type="ChEBI" id="CHEBI:82612"/>
        <dbReference type="ChEBI" id="CHEBI:137386"/>
        <dbReference type="ChEBI" id="CHEBI:137387"/>
        <dbReference type="EC" id="2.1.1.63"/>
    </reaction>
</comment>
<dbReference type="Gene3D" id="1.10.10.10">
    <property type="entry name" value="Winged helix-like DNA-binding domain superfamily/Winged helix DNA-binding domain"/>
    <property type="match status" value="1"/>
</dbReference>
<accession>A0AA35G8Z6</accession>
<dbReference type="InterPro" id="IPR001497">
    <property type="entry name" value="MethylDNA_cys_MeTrfase_AS"/>
</dbReference>
<dbReference type="PANTHER" id="PTHR10815:SF13">
    <property type="entry name" value="METHYLATED-DNA--PROTEIN-CYSTEINE METHYLTRANSFERASE"/>
    <property type="match status" value="1"/>
</dbReference>
<reference evidence="10" key="1">
    <citation type="submission" date="2022-03" db="EMBL/GenBank/DDBJ databases">
        <title>Complete genome sequence of Caldinitratiruptor microaerophilus.</title>
        <authorList>
            <person name="Mukaiyama R."/>
            <person name="Nishiyama T."/>
            <person name="Ueda K."/>
        </authorList>
    </citation>
    <scope>NUCLEOTIDE SEQUENCE</scope>
    <source>
        <strain evidence="10">JCM 16183</strain>
    </source>
</reference>
<keyword evidence="6" id="KW-0227">DNA damage</keyword>
<gene>
    <name evidence="10" type="ORF">caldi_26710</name>
</gene>
<dbReference type="Proteomes" id="UP001163687">
    <property type="component" value="Chromosome"/>
</dbReference>
<proteinExistence type="inferred from homology"/>
<feature type="domain" description="Methylated-DNA-[protein]-cysteine S-methyltransferase DNA binding" evidence="9">
    <location>
        <begin position="85"/>
        <end position="166"/>
    </location>
</feature>
<evidence type="ECO:0000256" key="7">
    <source>
        <dbReference type="ARBA" id="ARBA00023204"/>
    </source>
</evidence>
<dbReference type="RefSeq" id="WP_264842215.1">
    <property type="nucleotide sequence ID" value="NZ_AP025628.1"/>
</dbReference>
<evidence type="ECO:0000259" key="9">
    <source>
        <dbReference type="Pfam" id="PF01035"/>
    </source>
</evidence>
<dbReference type="KEGG" id="cmic:caldi_26710"/>
<dbReference type="PROSITE" id="PS00374">
    <property type="entry name" value="MGMT"/>
    <property type="match status" value="1"/>
</dbReference>